<sequence length="79" mass="8840">MKNSILNLGKVLNTKEQKNIFGGLTDLEYDYDCDAVEGKVPRGCPCTSDSHCIVPLYNSKTKRWYDGQGKCFMGNCLDV</sequence>
<reference evidence="1 2" key="1">
    <citation type="submission" date="2018-08" db="EMBL/GenBank/DDBJ databases">
        <title>Genomic Encyclopedia of Type Strains, Phase IV (KMG-IV): sequencing the most valuable type-strain genomes for metagenomic binning, comparative biology and taxonomic classification.</title>
        <authorList>
            <person name="Goeker M."/>
        </authorList>
    </citation>
    <scope>NUCLEOTIDE SEQUENCE [LARGE SCALE GENOMIC DNA]</scope>
    <source>
        <strain evidence="1 2">DSM 18841</strain>
    </source>
</reference>
<evidence type="ECO:0000313" key="1">
    <source>
        <dbReference type="EMBL" id="REH45038.1"/>
    </source>
</evidence>
<dbReference type="RefSeq" id="WP_115902108.1">
    <property type="nucleotide sequence ID" value="NZ_QUNS01000010.1"/>
</dbReference>
<comment type="caution">
    <text evidence="1">The sequence shown here is derived from an EMBL/GenBank/DDBJ whole genome shotgun (WGS) entry which is preliminary data.</text>
</comment>
<accession>A0A3E0HH09</accession>
<keyword evidence="2" id="KW-1185">Reference proteome</keyword>
<proteinExistence type="predicted"/>
<protein>
    <submittedName>
        <fullName evidence="1">Uncharacterized protein</fullName>
    </submittedName>
</protein>
<organism evidence="1 2">
    <name type="scientific">Tenacibaculum gallaicum</name>
    <dbReference type="NCBI Taxonomy" id="561505"/>
    <lineage>
        <taxon>Bacteria</taxon>
        <taxon>Pseudomonadati</taxon>
        <taxon>Bacteroidota</taxon>
        <taxon>Flavobacteriia</taxon>
        <taxon>Flavobacteriales</taxon>
        <taxon>Flavobacteriaceae</taxon>
        <taxon>Tenacibaculum</taxon>
    </lineage>
</organism>
<dbReference type="Proteomes" id="UP000256884">
    <property type="component" value="Unassembled WGS sequence"/>
</dbReference>
<dbReference type="OrthoDB" id="1189778at2"/>
<gene>
    <name evidence="1" type="ORF">C7448_11066</name>
</gene>
<dbReference type="EMBL" id="QUNS01000010">
    <property type="protein sequence ID" value="REH45038.1"/>
    <property type="molecule type" value="Genomic_DNA"/>
</dbReference>
<name>A0A3E0HH09_9FLAO</name>
<evidence type="ECO:0000313" key="2">
    <source>
        <dbReference type="Proteomes" id="UP000256884"/>
    </source>
</evidence>
<dbReference type="AlphaFoldDB" id="A0A3E0HH09"/>